<reference evidence="1" key="1">
    <citation type="submission" date="2023-07" db="EMBL/GenBank/DDBJ databases">
        <title>Functional and genomic diversity of the sorghum phyllosphere microbiome.</title>
        <authorList>
            <person name="Shade A."/>
        </authorList>
    </citation>
    <scope>NUCLEOTIDE SEQUENCE</scope>
    <source>
        <strain evidence="1">SORGH_AS_0457</strain>
    </source>
</reference>
<name>A0AAP5ECR5_9GAMM</name>
<dbReference type="KEGG" id="srh:BAY15_3395"/>
<accession>A0AAP5ECR5</accession>
<protein>
    <submittedName>
        <fullName evidence="1">Uncharacterized protein</fullName>
    </submittedName>
</protein>
<dbReference type="EMBL" id="JAUTAS010000001">
    <property type="protein sequence ID" value="MDQ1107163.1"/>
    <property type="molecule type" value="Genomic_DNA"/>
</dbReference>
<sequence>MALAPTLKTWLLVVPALALLGVVGYRAGGRALQADHASAAVSELQVGTGSAAPLQAQQLARQLLASERSTAVPSGLPLDIRADIEGDTDLFAYAQRLRLQAANGNAEAGWMVSRVYDYCAIYAMDPGGYQLDNNVLTGLGMNASSPMVQARERVARRCAGFVSSDGLGRSLIVTQRVLAARAGNLAAEAALFADGQPLKDTPEYRRGLVERVMDSRDPEAYMAISTAMGQRASGDGALQGLVAGDQFSELAWRLAACELGMACGPDSVLMNNFCANGGICSQDGGQDFATFVYDAAVSRQGAGKMKTLVEQLIKRSDRS</sequence>
<dbReference type="AlphaFoldDB" id="A0AAP5ECR5"/>
<proteinExistence type="predicted"/>
<evidence type="ECO:0000313" key="1">
    <source>
        <dbReference type="EMBL" id="MDQ1107163.1"/>
    </source>
</evidence>
<dbReference type="Proteomes" id="UP001226084">
    <property type="component" value="Unassembled WGS sequence"/>
</dbReference>
<gene>
    <name evidence="1" type="ORF">QE424_000322</name>
</gene>
<evidence type="ECO:0000313" key="2">
    <source>
        <dbReference type="Proteomes" id="UP001226084"/>
    </source>
</evidence>
<comment type="caution">
    <text evidence="1">The sequence shown here is derived from an EMBL/GenBank/DDBJ whole genome shotgun (WGS) entry which is preliminary data.</text>
</comment>
<dbReference type="RefSeq" id="WP_068854225.1">
    <property type="nucleotide sequence ID" value="NZ_CP016294.1"/>
</dbReference>
<organism evidence="1 2">
    <name type="scientific">Stenotrophomonas rhizophila</name>
    <dbReference type="NCBI Taxonomy" id="216778"/>
    <lineage>
        <taxon>Bacteria</taxon>
        <taxon>Pseudomonadati</taxon>
        <taxon>Pseudomonadota</taxon>
        <taxon>Gammaproteobacteria</taxon>
        <taxon>Lysobacterales</taxon>
        <taxon>Lysobacteraceae</taxon>
        <taxon>Stenotrophomonas</taxon>
    </lineage>
</organism>